<keyword evidence="1" id="KW-0812">Transmembrane</keyword>
<gene>
    <name evidence="2" type="ORF">FHS30_002538</name>
</gene>
<dbReference type="Proteomes" id="UP000559987">
    <property type="component" value="Unassembled WGS sequence"/>
</dbReference>
<protein>
    <submittedName>
        <fullName evidence="2">ABC-type antimicrobial peptide transport system permease subunit</fullName>
    </submittedName>
</protein>
<keyword evidence="1" id="KW-1133">Transmembrane helix</keyword>
<dbReference type="Pfam" id="PF14373">
    <property type="entry name" value="Imm_superinfect"/>
    <property type="match status" value="1"/>
</dbReference>
<sequence>MNEFIAQYAEIFNSSSTTQLVGFGIFFLVFYFLPTLLAACFNRSQLTKIAVLNIPAGFSMLVWGGLLVWACTGKMGEHLTRKLRRGAAMQE</sequence>
<dbReference type="InterPro" id="IPR016410">
    <property type="entry name" value="Phage_imm"/>
</dbReference>
<dbReference type="RefSeq" id="WP_183910808.1">
    <property type="nucleotide sequence ID" value="NZ_JACHXZ010000003.1"/>
</dbReference>
<evidence type="ECO:0000313" key="2">
    <source>
        <dbReference type="EMBL" id="MBB3169330.1"/>
    </source>
</evidence>
<evidence type="ECO:0000256" key="1">
    <source>
        <dbReference type="SAM" id="Phobius"/>
    </source>
</evidence>
<name>A0A839US78_9GAMM</name>
<evidence type="ECO:0000313" key="3">
    <source>
        <dbReference type="Proteomes" id="UP000559987"/>
    </source>
</evidence>
<dbReference type="EMBL" id="JACHXZ010000003">
    <property type="protein sequence ID" value="MBB3169330.1"/>
    <property type="molecule type" value="Genomic_DNA"/>
</dbReference>
<proteinExistence type="predicted"/>
<organism evidence="2 3">
    <name type="scientific">Simiduia aestuariiviva</name>
    <dbReference type="NCBI Taxonomy" id="1510459"/>
    <lineage>
        <taxon>Bacteria</taxon>
        <taxon>Pseudomonadati</taxon>
        <taxon>Pseudomonadota</taxon>
        <taxon>Gammaproteobacteria</taxon>
        <taxon>Cellvibrionales</taxon>
        <taxon>Cellvibrionaceae</taxon>
        <taxon>Simiduia</taxon>
    </lineage>
</organism>
<keyword evidence="1" id="KW-0472">Membrane</keyword>
<dbReference type="AlphaFoldDB" id="A0A839US78"/>
<reference evidence="2 3" key="1">
    <citation type="submission" date="2020-08" db="EMBL/GenBank/DDBJ databases">
        <title>Genomic Encyclopedia of Type Strains, Phase III (KMG-III): the genomes of soil and plant-associated and newly described type strains.</title>
        <authorList>
            <person name="Whitman W."/>
        </authorList>
    </citation>
    <scope>NUCLEOTIDE SEQUENCE [LARGE SCALE GENOMIC DNA]</scope>
    <source>
        <strain evidence="2 3">CECT 8571</strain>
    </source>
</reference>
<feature type="transmembrane region" description="Helical" evidence="1">
    <location>
        <begin position="20"/>
        <end position="42"/>
    </location>
</feature>
<comment type="caution">
    <text evidence="2">The sequence shown here is derived from an EMBL/GenBank/DDBJ whole genome shotgun (WGS) entry which is preliminary data.</text>
</comment>
<feature type="transmembrane region" description="Helical" evidence="1">
    <location>
        <begin position="49"/>
        <end position="70"/>
    </location>
</feature>
<accession>A0A839US78</accession>
<keyword evidence="3" id="KW-1185">Reference proteome</keyword>